<feature type="active site" evidence="8">
    <location>
        <position position="280"/>
    </location>
</feature>
<dbReference type="SUPFAM" id="SSF52949">
    <property type="entry name" value="Macro domain-like"/>
    <property type="match status" value="1"/>
</dbReference>
<dbReference type="NCBIfam" id="NF002073">
    <property type="entry name" value="PRK00913.1-2"/>
    <property type="match status" value="1"/>
</dbReference>
<keyword evidence="8" id="KW-0479">Metal-binding</keyword>
<feature type="binding site" evidence="8">
    <location>
        <position position="350"/>
    </location>
    <ligand>
        <name>Mn(2+)</name>
        <dbReference type="ChEBI" id="CHEBI:29035"/>
        <label>1</label>
    </ligand>
</feature>
<feature type="binding site" evidence="8">
    <location>
        <position position="268"/>
    </location>
    <ligand>
        <name>Mn(2+)</name>
        <dbReference type="ChEBI" id="CHEBI:29035"/>
        <label>2</label>
    </ligand>
</feature>
<dbReference type="InterPro" id="IPR000819">
    <property type="entry name" value="Peptidase_M17_C"/>
</dbReference>
<keyword evidence="12" id="KW-1185">Reference proteome</keyword>
<feature type="binding site" evidence="8">
    <location>
        <position position="291"/>
    </location>
    <ligand>
        <name>Mn(2+)</name>
        <dbReference type="ChEBI" id="CHEBI:29035"/>
        <label>2</label>
    </ligand>
</feature>
<feature type="binding site" evidence="8">
    <location>
        <position position="352"/>
    </location>
    <ligand>
        <name>Mn(2+)</name>
        <dbReference type="ChEBI" id="CHEBI:29035"/>
        <label>1</label>
    </ligand>
</feature>
<evidence type="ECO:0000313" key="12">
    <source>
        <dbReference type="Proteomes" id="UP000326354"/>
    </source>
</evidence>
<evidence type="ECO:0000256" key="1">
    <source>
        <dbReference type="ARBA" id="ARBA00000135"/>
    </source>
</evidence>
<feature type="binding site" evidence="8">
    <location>
        <position position="273"/>
    </location>
    <ligand>
        <name>Mn(2+)</name>
        <dbReference type="ChEBI" id="CHEBI:29035"/>
        <label>1</label>
    </ligand>
</feature>
<proteinExistence type="inferred from homology"/>
<dbReference type="KEGG" id="uam:UABAM_01462"/>
<feature type="binding site" evidence="8">
    <location>
        <position position="273"/>
    </location>
    <ligand>
        <name>Mn(2+)</name>
        <dbReference type="ChEBI" id="CHEBI:29035"/>
        <label>2</label>
    </ligand>
</feature>
<evidence type="ECO:0000259" key="9">
    <source>
        <dbReference type="Pfam" id="PF00883"/>
    </source>
</evidence>
<dbReference type="InterPro" id="IPR011356">
    <property type="entry name" value="Leucine_aapep/pepB"/>
</dbReference>
<feature type="domain" description="Peptidase M17 leucyl aminopeptidase N-terminal" evidence="10">
    <location>
        <begin position="45"/>
        <end position="147"/>
    </location>
</feature>
<keyword evidence="4 8" id="KW-0031">Aminopeptidase</keyword>
<dbReference type="EC" id="3.4.11.10" evidence="8"/>
<dbReference type="Proteomes" id="UP000326354">
    <property type="component" value="Chromosome"/>
</dbReference>
<dbReference type="Gene3D" id="3.40.220.10">
    <property type="entry name" value="Leucine Aminopeptidase, subunit E, domain 1"/>
    <property type="match status" value="1"/>
</dbReference>
<dbReference type="GO" id="GO:0070006">
    <property type="term" value="F:metalloaminopeptidase activity"/>
    <property type="evidence" value="ECO:0007669"/>
    <property type="project" value="InterPro"/>
</dbReference>
<comment type="cofactor">
    <cofactor evidence="8">
        <name>Mn(2+)</name>
        <dbReference type="ChEBI" id="CHEBI:29035"/>
    </cofactor>
    <text evidence="8">Binds 2 manganese ions per subunit.</text>
</comment>
<comment type="similarity">
    <text evidence="3 8">Belongs to the peptidase M17 family.</text>
</comment>
<dbReference type="EMBL" id="AP019860">
    <property type="protein sequence ID" value="BBM83111.1"/>
    <property type="molecule type" value="Genomic_DNA"/>
</dbReference>
<evidence type="ECO:0000256" key="7">
    <source>
        <dbReference type="ARBA" id="ARBA00023211"/>
    </source>
</evidence>
<comment type="catalytic activity">
    <reaction evidence="2 8">
        <text>Release of an N-terminal amino acid, preferentially leucine, but not glutamic or aspartic acids.</text>
        <dbReference type="EC" id="3.4.11.10"/>
    </reaction>
</comment>
<protein>
    <recommendedName>
        <fullName evidence="8">Probable cytosol aminopeptidase</fullName>
        <ecNumber evidence="8">3.4.11.1</ecNumber>
    </recommendedName>
    <alternativeName>
        <fullName evidence="8">Leucine aminopeptidase</fullName>
        <shortName evidence="8">LAP</shortName>
        <ecNumber evidence="8">3.4.11.10</ecNumber>
    </alternativeName>
    <alternativeName>
        <fullName evidence="8">Leucyl aminopeptidase</fullName>
    </alternativeName>
</protein>
<organism evidence="11 12">
    <name type="scientific">Uabimicrobium amorphum</name>
    <dbReference type="NCBI Taxonomy" id="2596890"/>
    <lineage>
        <taxon>Bacteria</taxon>
        <taxon>Pseudomonadati</taxon>
        <taxon>Planctomycetota</taxon>
        <taxon>Candidatus Uabimicrobiia</taxon>
        <taxon>Candidatus Uabimicrobiales</taxon>
        <taxon>Candidatus Uabimicrobiaceae</taxon>
        <taxon>Candidatus Uabimicrobium</taxon>
    </lineage>
</organism>
<keyword evidence="5 8" id="KW-0645">Protease</keyword>
<comment type="subcellular location">
    <subcellularLocation>
        <location evidence="8">Cytoplasm</location>
    </subcellularLocation>
</comment>
<name>A0A5S9IKM7_UABAM</name>
<dbReference type="RefSeq" id="WP_173013175.1">
    <property type="nucleotide sequence ID" value="NZ_AP019860.1"/>
</dbReference>
<evidence type="ECO:0000256" key="3">
    <source>
        <dbReference type="ARBA" id="ARBA00009528"/>
    </source>
</evidence>
<dbReference type="GO" id="GO:0005737">
    <property type="term" value="C:cytoplasm"/>
    <property type="evidence" value="ECO:0007669"/>
    <property type="project" value="UniProtKB-SubCell"/>
</dbReference>
<keyword evidence="7 8" id="KW-0464">Manganese</keyword>
<dbReference type="CDD" id="cd00433">
    <property type="entry name" value="Peptidase_M17"/>
    <property type="match status" value="1"/>
</dbReference>
<accession>A0A5S9IKM7</accession>
<dbReference type="Gene3D" id="3.40.630.10">
    <property type="entry name" value="Zn peptidases"/>
    <property type="match status" value="1"/>
</dbReference>
<dbReference type="InterPro" id="IPR008283">
    <property type="entry name" value="Peptidase_M17_N"/>
</dbReference>
<evidence type="ECO:0000256" key="4">
    <source>
        <dbReference type="ARBA" id="ARBA00022438"/>
    </source>
</evidence>
<dbReference type="Pfam" id="PF02789">
    <property type="entry name" value="Peptidase_M17_N"/>
    <property type="match status" value="1"/>
</dbReference>
<evidence type="ECO:0000313" key="11">
    <source>
        <dbReference type="EMBL" id="BBM83111.1"/>
    </source>
</evidence>
<comment type="function">
    <text evidence="8">Presumably involved in the processing and regular turnover of intracellular proteins. Catalyzes the removal of unsubstituted N-terminal amino acids from various peptides.</text>
</comment>
<dbReference type="PANTHER" id="PTHR11963">
    <property type="entry name" value="LEUCINE AMINOPEPTIDASE-RELATED"/>
    <property type="match status" value="1"/>
</dbReference>
<keyword evidence="8" id="KW-0963">Cytoplasm</keyword>
<sequence>MHTIEITYGKERIETDVIIVDYFEEEPVDYGERFPDNDPYFDIVKPAFDSEDFAGKWKQTVLLYSSGRLLEKRVMLVGLGEQKDVYPFKIKVSLAHALKKMNSYHEIKTVSAFIDKEYSAEKVKEIATFLVEAAYMSQYHAKTYKKDEKQFTPIEHLHLIIPDNIDEKDIEDAINQGTIIGQGINEVRDLINKPSNDVTPSYLANYALDLAAKNDNIQSKIFHQDQLRQMGMNGILSVGQGSEEEPKLVMMTYTPEVEPEYSIALVGKGITFDAGGISLKPSSNMYLMKIDMAGAALVLILMKVISRLKLPVKVFGLVPTCENMPGGNSIKPGDIITAYDGSSVEIIDTDAEGRLILMDALGYAVTQKPNVIIDIATLTGACTVALGRYVIGGMSNHDPVMDIMRASGDYMYERVWELPLMEEYKLMLKSYFADIKNFGGKEAGAITAGAFLSHFVGDTPWIHLDIAGVSWFNSETSLMPHGATGIGIRLITDFMRRLLKEDRNIWEKKTADIRQTLYKEDEVPKYDS</sequence>
<dbReference type="EC" id="3.4.11.1" evidence="8"/>
<dbReference type="InterPro" id="IPR023042">
    <property type="entry name" value="Peptidase_M17_leu_NH2_pept"/>
</dbReference>
<dbReference type="NCBIfam" id="NF002074">
    <property type="entry name" value="PRK00913.1-4"/>
    <property type="match status" value="1"/>
</dbReference>
<evidence type="ECO:0000256" key="8">
    <source>
        <dbReference type="HAMAP-Rule" id="MF_00181"/>
    </source>
</evidence>
<dbReference type="HAMAP" id="MF_00181">
    <property type="entry name" value="Cytosol_peptidase_M17"/>
    <property type="match status" value="1"/>
</dbReference>
<dbReference type="GO" id="GO:0030145">
    <property type="term" value="F:manganese ion binding"/>
    <property type="evidence" value="ECO:0007669"/>
    <property type="project" value="UniProtKB-UniRule"/>
</dbReference>
<evidence type="ECO:0000256" key="6">
    <source>
        <dbReference type="ARBA" id="ARBA00022801"/>
    </source>
</evidence>
<gene>
    <name evidence="8" type="primary">pepA</name>
    <name evidence="11" type="ORF">UABAM_01462</name>
</gene>
<feature type="active site" evidence="8">
    <location>
        <position position="354"/>
    </location>
</feature>
<dbReference type="AlphaFoldDB" id="A0A5S9IKM7"/>
<feature type="domain" description="Cytosol aminopeptidase" evidence="9">
    <location>
        <begin position="187"/>
        <end position="491"/>
    </location>
</feature>
<dbReference type="PANTHER" id="PTHR11963:SF23">
    <property type="entry name" value="CYTOSOL AMINOPEPTIDASE"/>
    <property type="match status" value="1"/>
</dbReference>
<evidence type="ECO:0000256" key="5">
    <source>
        <dbReference type="ARBA" id="ARBA00022670"/>
    </source>
</evidence>
<feature type="binding site" evidence="8">
    <location>
        <position position="352"/>
    </location>
    <ligand>
        <name>Mn(2+)</name>
        <dbReference type="ChEBI" id="CHEBI:29035"/>
        <label>2</label>
    </ligand>
</feature>
<comment type="catalytic activity">
    <reaction evidence="1 8">
        <text>Release of an N-terminal amino acid, Xaa-|-Yaa-, in which Xaa is preferably Leu, but may be other amino acids including Pro although not Arg or Lys, and Yaa may be Pro. Amino acid amides and methyl esters are also readily hydrolyzed, but rates on arylamides are exceedingly low.</text>
        <dbReference type="EC" id="3.4.11.1"/>
    </reaction>
</comment>
<evidence type="ECO:0000259" key="10">
    <source>
        <dbReference type="Pfam" id="PF02789"/>
    </source>
</evidence>
<dbReference type="Pfam" id="PF00883">
    <property type="entry name" value="Peptidase_M17"/>
    <property type="match status" value="1"/>
</dbReference>
<keyword evidence="6 8" id="KW-0378">Hydrolase</keyword>
<evidence type="ECO:0000256" key="2">
    <source>
        <dbReference type="ARBA" id="ARBA00000967"/>
    </source>
</evidence>
<reference evidence="11 12" key="1">
    <citation type="submission" date="2019-08" db="EMBL/GenBank/DDBJ databases">
        <title>Complete genome sequence of Candidatus Uab amorphum.</title>
        <authorList>
            <person name="Shiratori T."/>
            <person name="Suzuki S."/>
            <person name="Kakizawa Y."/>
            <person name="Ishida K."/>
        </authorList>
    </citation>
    <scope>NUCLEOTIDE SEQUENCE [LARGE SCALE GENOMIC DNA]</scope>
    <source>
        <strain evidence="11 12">SRT547</strain>
    </source>
</reference>
<dbReference type="InterPro" id="IPR043472">
    <property type="entry name" value="Macro_dom-like"/>
</dbReference>
<dbReference type="PRINTS" id="PR00481">
    <property type="entry name" value="LAMNOPPTDASE"/>
</dbReference>
<dbReference type="SUPFAM" id="SSF53187">
    <property type="entry name" value="Zn-dependent exopeptidases"/>
    <property type="match status" value="1"/>
</dbReference>
<dbReference type="GO" id="GO:0006508">
    <property type="term" value="P:proteolysis"/>
    <property type="evidence" value="ECO:0007669"/>
    <property type="project" value="UniProtKB-KW"/>
</dbReference>